<evidence type="ECO:0000256" key="1">
    <source>
        <dbReference type="SAM" id="SignalP"/>
    </source>
</evidence>
<proteinExistence type="predicted"/>
<dbReference type="NCBIfam" id="TIGR04433">
    <property type="entry name" value="UrcA_uranyl"/>
    <property type="match status" value="1"/>
</dbReference>
<evidence type="ECO:0000313" key="3">
    <source>
        <dbReference type="Proteomes" id="UP001169764"/>
    </source>
</evidence>
<protein>
    <submittedName>
        <fullName evidence="2">UrcA family protein</fullName>
    </submittedName>
</protein>
<sequence length="123" mass="12938">MSTTKSFGSAIAKSALGLAATCLLSGAALAESTTIVSPAAQSKVTMQKQVRFGDLDLSTEKGRAQLDQRVRFAASDVCDGKNVSNTRSPVEYLNCYSVAVRDAKHQLDQRLAATQGSTVAAVR</sequence>
<keyword evidence="3" id="KW-1185">Reference proteome</keyword>
<dbReference type="InterPro" id="IPR030972">
    <property type="entry name" value="UrcA_uranyl"/>
</dbReference>
<reference evidence="2" key="1">
    <citation type="submission" date="2023-07" db="EMBL/GenBank/DDBJ databases">
        <authorList>
            <person name="Kim M."/>
        </authorList>
    </citation>
    <scope>NUCLEOTIDE SEQUENCE</scope>
    <source>
        <strain evidence="2">BIUV-7</strain>
    </source>
</reference>
<evidence type="ECO:0000313" key="2">
    <source>
        <dbReference type="EMBL" id="MDO6416563.1"/>
    </source>
</evidence>
<keyword evidence="1" id="KW-0732">Signal</keyword>
<organism evidence="2 3">
    <name type="scientific">Sphingomonas natans</name>
    <dbReference type="NCBI Taxonomy" id="3063330"/>
    <lineage>
        <taxon>Bacteria</taxon>
        <taxon>Pseudomonadati</taxon>
        <taxon>Pseudomonadota</taxon>
        <taxon>Alphaproteobacteria</taxon>
        <taxon>Sphingomonadales</taxon>
        <taxon>Sphingomonadaceae</taxon>
        <taxon>Sphingomonas</taxon>
    </lineage>
</organism>
<dbReference type="Proteomes" id="UP001169764">
    <property type="component" value="Unassembled WGS sequence"/>
</dbReference>
<dbReference type="RefSeq" id="WP_303546232.1">
    <property type="nucleotide sequence ID" value="NZ_JAUOTP010000011.1"/>
</dbReference>
<feature type="signal peptide" evidence="1">
    <location>
        <begin position="1"/>
        <end position="30"/>
    </location>
</feature>
<gene>
    <name evidence="2" type="ORF">Q4F19_19425</name>
</gene>
<name>A0ABT8YFD7_9SPHN</name>
<feature type="chain" id="PRO_5046509563" evidence="1">
    <location>
        <begin position="31"/>
        <end position="123"/>
    </location>
</feature>
<comment type="caution">
    <text evidence="2">The sequence shown here is derived from an EMBL/GenBank/DDBJ whole genome shotgun (WGS) entry which is preliminary data.</text>
</comment>
<dbReference type="EMBL" id="JAUOTP010000011">
    <property type="protein sequence ID" value="MDO6416563.1"/>
    <property type="molecule type" value="Genomic_DNA"/>
</dbReference>
<accession>A0ABT8YFD7</accession>